<evidence type="ECO:0000313" key="2">
    <source>
        <dbReference type="EMBL" id="OHE93766.1"/>
    </source>
</evidence>
<evidence type="ECO:0000256" key="1">
    <source>
        <dbReference type="SAM" id="MobiDB-lite"/>
    </source>
</evidence>
<dbReference type="GeneID" id="34564029"/>
<dbReference type="AlphaFoldDB" id="A0A1G4AXC4"/>
<protein>
    <submittedName>
        <fullName evidence="2">Uncharacterized protein</fullName>
    </submittedName>
</protein>
<keyword evidence="3" id="KW-1185">Reference proteome</keyword>
<reference evidence="2 3" key="1">
    <citation type="submission" date="2016-09" db="EMBL/GenBank/DDBJ databases">
        <authorList>
            <person name="Capua I."/>
            <person name="De Benedictis P."/>
            <person name="Joannis T."/>
            <person name="Lombin L.H."/>
            <person name="Cattoli G."/>
        </authorList>
    </citation>
    <scope>NUCLEOTIDE SEQUENCE [LARGE SCALE GENOMIC DNA]</scope>
    <source>
        <strain evidence="2 3">IMI 309357</strain>
    </source>
</reference>
<dbReference type="RefSeq" id="XP_022470930.1">
    <property type="nucleotide sequence ID" value="XM_022622519.1"/>
</dbReference>
<sequence>MSKLSLHRPQRFQSALECVSSVSSTTNPARRSSNPERTESRRSRALGLQPARHVRNTHRPTQ</sequence>
<dbReference type="EMBL" id="MJBS01000112">
    <property type="protein sequence ID" value="OHE93766.1"/>
    <property type="molecule type" value="Genomic_DNA"/>
</dbReference>
<dbReference type="Proteomes" id="UP000176998">
    <property type="component" value="Unassembled WGS sequence"/>
</dbReference>
<gene>
    <name evidence="2" type="ORF">CORC01_10892</name>
</gene>
<accession>A0A1G4AXC4</accession>
<feature type="compositionally biased region" description="Polar residues" evidence="1">
    <location>
        <begin position="20"/>
        <end position="32"/>
    </location>
</feature>
<proteinExistence type="predicted"/>
<name>A0A1G4AXC4_9PEZI</name>
<comment type="caution">
    <text evidence="2">The sequence shown here is derived from an EMBL/GenBank/DDBJ whole genome shotgun (WGS) entry which is preliminary data.</text>
</comment>
<evidence type="ECO:0000313" key="3">
    <source>
        <dbReference type="Proteomes" id="UP000176998"/>
    </source>
</evidence>
<feature type="compositionally biased region" description="Basic and acidic residues" evidence="1">
    <location>
        <begin position="33"/>
        <end position="42"/>
    </location>
</feature>
<feature type="region of interest" description="Disordered" evidence="1">
    <location>
        <begin position="1"/>
        <end position="62"/>
    </location>
</feature>
<organism evidence="2 3">
    <name type="scientific">Colletotrichum orchidophilum</name>
    <dbReference type="NCBI Taxonomy" id="1209926"/>
    <lineage>
        <taxon>Eukaryota</taxon>
        <taxon>Fungi</taxon>
        <taxon>Dikarya</taxon>
        <taxon>Ascomycota</taxon>
        <taxon>Pezizomycotina</taxon>
        <taxon>Sordariomycetes</taxon>
        <taxon>Hypocreomycetidae</taxon>
        <taxon>Glomerellales</taxon>
        <taxon>Glomerellaceae</taxon>
        <taxon>Colletotrichum</taxon>
    </lineage>
</organism>
<feature type="compositionally biased region" description="Basic residues" evidence="1">
    <location>
        <begin position="52"/>
        <end position="62"/>
    </location>
</feature>
<feature type="compositionally biased region" description="Basic residues" evidence="1">
    <location>
        <begin position="1"/>
        <end position="10"/>
    </location>
</feature>